<dbReference type="EC" id="2.1.1.-" evidence="6"/>
<sequence>MLIHGSSLLRQPLVSILNRPPTELGSDHRQPRLPRQEVRGCRPGRSVSHAIARQTRQAAQRRRAVPKHRLGAARITTIKPMSGGSPPSDASQRRQRRQDESAPASQSASKPTFGNFRRYYHIRNPGHNSEAGQGTGADDVAASFSTLDPRVPAMLAFLERHFAVKHAAWRGPNRVLDIGCNSGKVTTELAQGLAISWSQSSTTTRIPELVLGVDADPGLIAEAQYAAGISWSQCRPPPQAMGDEVLPLSDQRSFQYFPACFPYLYGPLPYPLSVEGASSREPRSKKRKVSPSALDASSDTATELLGPAPSRAFSALRFIAAEWVRADLDADGTREPKDGAPAPETEASSRHGGAWQRSLSTASMAVTLQELSAHERAGFDVIVCLAVTKWIHVHQGDGGLTRLFARIARTLRPGGCLLIESQPWRSYEEARRMGPEIRARMSGLQLRPEGDFQWILEGLGLLHEGRIGDGPGMGFVRQVEAFVKPHGPISASAMQMGDTLLGIGTDTRAGLPWVARYPRRGAREGAAAEGEASGDASVEDGFAAGAG</sequence>
<dbReference type="OrthoDB" id="540004at2759"/>
<name>A0A5C3F7Q4_9BASI</name>
<evidence type="ECO:0000259" key="8">
    <source>
        <dbReference type="PROSITE" id="PS51515"/>
    </source>
</evidence>
<dbReference type="AlphaFoldDB" id="A0A5C3F7Q4"/>
<evidence type="ECO:0000313" key="9">
    <source>
        <dbReference type="EMBL" id="SPO40086.1"/>
    </source>
</evidence>
<dbReference type="Pfam" id="PF06859">
    <property type="entry name" value="Bin3"/>
    <property type="match status" value="1"/>
</dbReference>
<accession>A0A5C3F7Q4</accession>
<dbReference type="InterPro" id="IPR039772">
    <property type="entry name" value="Bin3-like"/>
</dbReference>
<comment type="similarity">
    <text evidence="1 6">Belongs to the methyltransferase superfamily.</text>
</comment>
<dbReference type="GO" id="GO:0017069">
    <property type="term" value="F:snRNA binding"/>
    <property type="evidence" value="ECO:0007669"/>
    <property type="project" value="TreeGrafter"/>
</dbReference>
<dbReference type="PANTHER" id="PTHR12315:SF0">
    <property type="entry name" value="7SK SNRNA METHYLPHOSPHATE CAPPING ENZYME"/>
    <property type="match status" value="1"/>
</dbReference>
<dbReference type="InterPro" id="IPR024160">
    <property type="entry name" value="BIN3_SAM-bd_dom"/>
</dbReference>
<dbReference type="GO" id="GO:0040031">
    <property type="term" value="P:snRNA modification"/>
    <property type="evidence" value="ECO:0007669"/>
    <property type="project" value="TreeGrafter"/>
</dbReference>
<organism evidence="9 10">
    <name type="scientific">Pseudozyma flocculosa</name>
    <dbReference type="NCBI Taxonomy" id="84751"/>
    <lineage>
        <taxon>Eukaryota</taxon>
        <taxon>Fungi</taxon>
        <taxon>Dikarya</taxon>
        <taxon>Basidiomycota</taxon>
        <taxon>Ustilaginomycotina</taxon>
        <taxon>Ustilaginomycetes</taxon>
        <taxon>Ustilaginales</taxon>
        <taxon>Ustilaginaceae</taxon>
        <taxon>Pseudozyma</taxon>
    </lineage>
</organism>
<dbReference type="InterPro" id="IPR010675">
    <property type="entry name" value="Bin3_C"/>
</dbReference>
<dbReference type="GO" id="GO:0032259">
    <property type="term" value="P:methylation"/>
    <property type="evidence" value="ECO:0007669"/>
    <property type="project" value="UniProtKB-KW"/>
</dbReference>
<feature type="region of interest" description="Disordered" evidence="7">
    <location>
        <begin position="19"/>
        <end position="115"/>
    </location>
</feature>
<dbReference type="CDD" id="cd02440">
    <property type="entry name" value="AdoMet_MTases"/>
    <property type="match status" value="1"/>
</dbReference>
<evidence type="ECO:0000256" key="6">
    <source>
        <dbReference type="RuleBase" id="RU367087"/>
    </source>
</evidence>
<feature type="region of interest" description="Disordered" evidence="7">
    <location>
        <begin position="330"/>
        <end position="354"/>
    </location>
</feature>
<dbReference type="GO" id="GO:0008173">
    <property type="term" value="F:RNA methyltransferase activity"/>
    <property type="evidence" value="ECO:0007669"/>
    <property type="project" value="UniProtKB-UniRule"/>
</dbReference>
<evidence type="ECO:0000313" key="10">
    <source>
        <dbReference type="Proteomes" id="UP000323386"/>
    </source>
</evidence>
<gene>
    <name evidence="9" type="ORF">PSFLO_05568</name>
</gene>
<dbReference type="Proteomes" id="UP000323386">
    <property type="component" value="Unassembled WGS sequence"/>
</dbReference>
<dbReference type="PANTHER" id="PTHR12315">
    <property type="entry name" value="BICOID-INTERACTING PROTEIN RELATED"/>
    <property type="match status" value="1"/>
</dbReference>
<evidence type="ECO:0000256" key="7">
    <source>
        <dbReference type="SAM" id="MobiDB-lite"/>
    </source>
</evidence>
<dbReference type="PROSITE" id="PS51515">
    <property type="entry name" value="BIN3_SAM"/>
    <property type="match status" value="1"/>
</dbReference>
<dbReference type="EMBL" id="OOIP01000017">
    <property type="protein sequence ID" value="SPO40086.1"/>
    <property type="molecule type" value="Genomic_DNA"/>
</dbReference>
<keyword evidence="2 6" id="KW-0489">Methyltransferase</keyword>
<feature type="compositionally biased region" description="Basic and acidic residues" evidence="7">
    <location>
        <begin position="25"/>
        <end position="40"/>
    </location>
</feature>
<keyword evidence="4 5" id="KW-0949">S-adenosyl-L-methionine</keyword>
<feature type="region of interest" description="Disordered" evidence="7">
    <location>
        <begin position="275"/>
        <end position="302"/>
    </location>
</feature>
<dbReference type="GO" id="GO:0008171">
    <property type="term" value="F:O-methyltransferase activity"/>
    <property type="evidence" value="ECO:0007669"/>
    <property type="project" value="UniProtKB-UniRule"/>
</dbReference>
<evidence type="ECO:0000256" key="1">
    <source>
        <dbReference type="ARBA" id="ARBA00008361"/>
    </source>
</evidence>
<evidence type="ECO:0000256" key="5">
    <source>
        <dbReference type="PROSITE-ProRule" id="PRU00848"/>
    </source>
</evidence>
<dbReference type="InterPro" id="IPR029063">
    <property type="entry name" value="SAM-dependent_MTases_sf"/>
</dbReference>
<feature type="compositionally biased region" description="Polar residues" evidence="7">
    <location>
        <begin position="103"/>
        <end position="112"/>
    </location>
</feature>
<proteinExistence type="inferred from homology"/>
<evidence type="ECO:0000256" key="3">
    <source>
        <dbReference type="ARBA" id="ARBA00022679"/>
    </source>
</evidence>
<feature type="compositionally biased region" description="Basic residues" evidence="7">
    <location>
        <begin position="59"/>
        <end position="71"/>
    </location>
</feature>
<reference evidence="9 10" key="1">
    <citation type="submission" date="2018-03" db="EMBL/GenBank/DDBJ databases">
        <authorList>
            <person name="Guldener U."/>
        </authorList>
    </citation>
    <scope>NUCLEOTIDE SEQUENCE [LARGE SCALE GENOMIC DNA]</scope>
    <source>
        <strain evidence="9 10">DAOM196992</strain>
    </source>
</reference>
<evidence type="ECO:0000256" key="2">
    <source>
        <dbReference type="ARBA" id="ARBA00022603"/>
    </source>
</evidence>
<keyword evidence="10" id="KW-1185">Reference proteome</keyword>
<dbReference type="Gene3D" id="3.40.50.150">
    <property type="entry name" value="Vaccinia Virus protein VP39"/>
    <property type="match status" value="1"/>
</dbReference>
<dbReference type="SUPFAM" id="SSF53335">
    <property type="entry name" value="S-adenosyl-L-methionine-dependent methyltransferases"/>
    <property type="match status" value="1"/>
</dbReference>
<feature type="region of interest" description="Disordered" evidence="7">
    <location>
        <begin position="525"/>
        <end position="547"/>
    </location>
</feature>
<feature type="domain" description="Bin3-type SAM" evidence="8">
    <location>
        <begin position="158"/>
        <end position="487"/>
    </location>
</feature>
<evidence type="ECO:0000256" key="4">
    <source>
        <dbReference type="ARBA" id="ARBA00022691"/>
    </source>
</evidence>
<keyword evidence="3 6" id="KW-0808">Transferase</keyword>
<protein>
    <recommendedName>
        <fullName evidence="6">RNA methyltransferase</fullName>
        <ecNumber evidence="6">2.1.1.-</ecNumber>
    </recommendedName>
</protein>